<dbReference type="Proteomes" id="UP000005273">
    <property type="component" value="Unassembled WGS sequence"/>
</dbReference>
<protein>
    <submittedName>
        <fullName evidence="1">Uncharacterized protein</fullName>
    </submittedName>
</protein>
<evidence type="ECO:0000313" key="2">
    <source>
        <dbReference type="Proteomes" id="UP000005273"/>
    </source>
</evidence>
<proteinExistence type="predicted"/>
<keyword evidence="2" id="KW-1185">Reference proteome</keyword>
<comment type="caution">
    <text evidence="1">The sequence shown here is derived from an EMBL/GenBank/DDBJ whole genome shotgun (WGS) entry which is preliminary data.</text>
</comment>
<name>A0A0T5X7J7_9BACT</name>
<dbReference type="AlphaFoldDB" id="A0A0T5X7J7"/>
<evidence type="ECO:0000313" key="1">
    <source>
        <dbReference type="EMBL" id="KRT34329.1"/>
    </source>
</evidence>
<gene>
    <name evidence="1" type="ORF">HMPREF1705_04709</name>
</gene>
<organism evidence="1 2">
    <name type="scientific">Acetomicrobium hydrogeniformans ATCC BAA-1850</name>
    <dbReference type="NCBI Taxonomy" id="592015"/>
    <lineage>
        <taxon>Bacteria</taxon>
        <taxon>Thermotogati</taxon>
        <taxon>Synergistota</taxon>
        <taxon>Synergistia</taxon>
        <taxon>Synergistales</taxon>
        <taxon>Acetomicrobiaceae</taxon>
        <taxon>Acetomicrobium</taxon>
    </lineage>
</organism>
<sequence>MLIRLLRRKFGLSFSDEKLTCSVTDKSKLYAAAEVVLRAKS</sequence>
<dbReference type="STRING" id="592015.HMPREF1705_04709"/>
<dbReference type="EMBL" id="ACJX03000001">
    <property type="protein sequence ID" value="KRT34329.1"/>
    <property type="molecule type" value="Genomic_DNA"/>
</dbReference>
<accession>A0A0T5X7J7</accession>
<reference evidence="2" key="1">
    <citation type="submission" date="2012-09" db="EMBL/GenBank/DDBJ databases">
        <authorList>
            <person name="Weinstock G."/>
            <person name="Sodergren E."/>
            <person name="Clifton S."/>
            <person name="Fulton L."/>
            <person name="Fulton B."/>
            <person name="Courtney L."/>
            <person name="Fronick C."/>
            <person name="Harrison M."/>
            <person name="Strong C."/>
            <person name="Farmer C."/>
            <person name="Delehaunty K."/>
            <person name="Markovic C."/>
            <person name="Hall O."/>
            <person name="Minx P."/>
            <person name="Tomlinson C."/>
            <person name="Mitreva M."/>
            <person name="Nelson J."/>
            <person name="Hou S."/>
            <person name="Wollam A."/>
            <person name="Pepin K.H."/>
            <person name="Johnson M."/>
            <person name="Bhonagiri V."/>
            <person name="Nash W.E."/>
            <person name="Suruliraj S."/>
            <person name="Warren W."/>
            <person name="Chinwalla A."/>
            <person name="Mardis E.R."/>
            <person name="Wilson R.K."/>
        </authorList>
    </citation>
    <scope>NUCLEOTIDE SEQUENCE [LARGE SCALE GENOMIC DNA]</scope>
    <source>
        <strain evidence="2">OS1</strain>
    </source>
</reference>